<proteinExistence type="predicted"/>
<protein>
    <submittedName>
        <fullName evidence="1">Uncharacterized protein</fullName>
    </submittedName>
</protein>
<evidence type="ECO:0000313" key="1">
    <source>
        <dbReference type="EMBL" id="PRD57235.1"/>
    </source>
</evidence>
<dbReference type="Proteomes" id="UP000238642">
    <property type="component" value="Unassembled WGS sequence"/>
</dbReference>
<evidence type="ECO:0000313" key="2">
    <source>
        <dbReference type="Proteomes" id="UP000238642"/>
    </source>
</evidence>
<sequence length="72" mass="8815">MKAIPYRTECCLNEVSFILFRNRQVKIAETHSALIFLLRFFIKEKMKKKTFNFFHNHNRINLTRKKKKNNIL</sequence>
<keyword evidence="2" id="KW-1185">Reference proteome</keyword>
<accession>A0A2S9JVD8</accession>
<gene>
    <name evidence="1" type="ORF">C5749_08550</name>
</gene>
<comment type="caution">
    <text evidence="1">The sequence shown here is derived from an EMBL/GenBank/DDBJ whole genome shotgun (WGS) entry which is preliminary data.</text>
</comment>
<name>A0A2S9JVD8_9SPHI</name>
<dbReference type="AlphaFoldDB" id="A0A2S9JVD8"/>
<reference evidence="1 2" key="1">
    <citation type="submission" date="2018-02" db="EMBL/GenBank/DDBJ databases">
        <title>The draft genome of Sphingobacterium gobiense H7.</title>
        <authorList>
            <person name="Li L."/>
            <person name="Liu L."/>
            <person name="Zhang X."/>
            <person name="Wang T."/>
            <person name="Liang L."/>
        </authorList>
    </citation>
    <scope>NUCLEOTIDE SEQUENCE [LARGE SCALE GENOMIC DNA]</scope>
    <source>
        <strain evidence="1 2">ACCC 05757</strain>
    </source>
</reference>
<organism evidence="1 2">
    <name type="scientific">Sphingobacterium gobiense</name>
    <dbReference type="NCBI Taxonomy" id="1382456"/>
    <lineage>
        <taxon>Bacteria</taxon>
        <taxon>Pseudomonadati</taxon>
        <taxon>Bacteroidota</taxon>
        <taxon>Sphingobacteriia</taxon>
        <taxon>Sphingobacteriales</taxon>
        <taxon>Sphingobacteriaceae</taxon>
        <taxon>Sphingobacterium</taxon>
    </lineage>
</organism>
<dbReference type="EMBL" id="PVBS01000001">
    <property type="protein sequence ID" value="PRD57235.1"/>
    <property type="molecule type" value="Genomic_DNA"/>
</dbReference>